<reference evidence="1 2" key="2">
    <citation type="submission" date="2019-02" db="EMBL/GenBank/DDBJ databases">
        <title>'Lichenibacterium ramalinii' gen. nov. sp. nov., 'Lichenibacterium minor' gen. nov. sp. nov.</title>
        <authorList>
            <person name="Pankratov T."/>
        </authorList>
    </citation>
    <scope>NUCLEOTIDE SEQUENCE [LARGE SCALE GENOMIC DNA]</scope>
    <source>
        <strain evidence="1 2">RmlP026</strain>
    </source>
</reference>
<name>A0A4Q2U4Z5_9HYPH</name>
<keyword evidence="2" id="KW-1185">Reference proteome</keyword>
<protein>
    <submittedName>
        <fullName evidence="1">Uncharacterized protein</fullName>
    </submittedName>
</protein>
<gene>
    <name evidence="1" type="ORF">D3273_21255</name>
</gene>
<dbReference type="RefSeq" id="WP_129228903.1">
    <property type="nucleotide sequence ID" value="NZ_QYBB01000035.1"/>
</dbReference>
<comment type="caution">
    <text evidence="1">The sequence shown here is derived from an EMBL/GenBank/DDBJ whole genome shotgun (WGS) entry which is preliminary data.</text>
</comment>
<organism evidence="1 2">
    <name type="scientific">Lichenibacterium minor</name>
    <dbReference type="NCBI Taxonomy" id="2316528"/>
    <lineage>
        <taxon>Bacteria</taxon>
        <taxon>Pseudomonadati</taxon>
        <taxon>Pseudomonadota</taxon>
        <taxon>Alphaproteobacteria</taxon>
        <taxon>Hyphomicrobiales</taxon>
        <taxon>Lichenihabitantaceae</taxon>
        <taxon>Lichenibacterium</taxon>
    </lineage>
</organism>
<dbReference type="AlphaFoldDB" id="A0A4Q2U4Z5"/>
<evidence type="ECO:0000313" key="1">
    <source>
        <dbReference type="EMBL" id="RYC29987.1"/>
    </source>
</evidence>
<reference evidence="1 2" key="1">
    <citation type="submission" date="2018-12" db="EMBL/GenBank/DDBJ databases">
        <authorList>
            <person name="Grouzdev D.S."/>
            <person name="Krutkina M.S."/>
        </authorList>
    </citation>
    <scope>NUCLEOTIDE SEQUENCE [LARGE SCALE GENOMIC DNA]</scope>
    <source>
        <strain evidence="1 2">RmlP026</strain>
    </source>
</reference>
<dbReference type="EMBL" id="QYBB01000035">
    <property type="protein sequence ID" value="RYC29987.1"/>
    <property type="molecule type" value="Genomic_DNA"/>
</dbReference>
<sequence>MSVERDEDAIRLVGGCGVEDAEPLAVLCRAAPGLPVDLGGAGPLHTAVVQVLLELAPPLRGVPADPFAAAFVVPALERARAARGGAGEV</sequence>
<dbReference type="Proteomes" id="UP000290759">
    <property type="component" value="Unassembled WGS sequence"/>
</dbReference>
<evidence type="ECO:0000313" key="2">
    <source>
        <dbReference type="Proteomes" id="UP000290759"/>
    </source>
</evidence>
<proteinExistence type="predicted"/>
<accession>A0A4Q2U4Z5</accession>
<dbReference type="OrthoDB" id="7585928at2"/>